<keyword evidence="7" id="KW-1185">Reference proteome</keyword>
<evidence type="ECO:0000256" key="1">
    <source>
        <dbReference type="ARBA" id="ARBA00023015"/>
    </source>
</evidence>
<dbReference type="Gene3D" id="1.10.10.60">
    <property type="entry name" value="Homeodomain-like"/>
    <property type="match status" value="2"/>
</dbReference>
<keyword evidence="3" id="KW-0804">Transcription</keyword>
<dbReference type="GO" id="GO:0043565">
    <property type="term" value="F:sequence-specific DNA binding"/>
    <property type="evidence" value="ECO:0007669"/>
    <property type="project" value="InterPro"/>
</dbReference>
<organism evidence="6 7">
    <name type="scientific">Nocardiopsis sinuspersici</name>
    <dbReference type="NCBI Taxonomy" id="501010"/>
    <lineage>
        <taxon>Bacteria</taxon>
        <taxon>Bacillati</taxon>
        <taxon>Actinomycetota</taxon>
        <taxon>Actinomycetes</taxon>
        <taxon>Streptosporangiales</taxon>
        <taxon>Nocardiopsidaceae</taxon>
        <taxon>Nocardiopsis</taxon>
    </lineage>
</organism>
<dbReference type="InterPro" id="IPR018060">
    <property type="entry name" value="HTH_AraC"/>
</dbReference>
<keyword evidence="1" id="KW-0805">Transcription regulation</keyword>
<evidence type="ECO:0000259" key="5">
    <source>
        <dbReference type="PROSITE" id="PS01124"/>
    </source>
</evidence>
<evidence type="ECO:0000313" key="6">
    <source>
        <dbReference type="EMBL" id="OOC53328.1"/>
    </source>
</evidence>
<feature type="compositionally biased region" description="Basic residues" evidence="4">
    <location>
        <begin position="260"/>
        <end position="271"/>
    </location>
</feature>
<evidence type="ECO:0000256" key="3">
    <source>
        <dbReference type="ARBA" id="ARBA00023163"/>
    </source>
</evidence>
<dbReference type="PROSITE" id="PS01124">
    <property type="entry name" value="HTH_ARAC_FAMILY_2"/>
    <property type="match status" value="1"/>
</dbReference>
<reference evidence="7" key="1">
    <citation type="submission" date="2016-08" db="EMBL/GenBank/DDBJ databases">
        <authorList>
            <person name="Tokovenko B."/>
            <person name="Kalinowski J."/>
        </authorList>
    </citation>
    <scope>NUCLEOTIDE SEQUENCE [LARGE SCALE GENOMIC DNA]</scope>
    <source>
        <strain evidence="7">UTMC102</strain>
    </source>
</reference>
<dbReference type="Pfam" id="PF12833">
    <property type="entry name" value="HTH_18"/>
    <property type="match status" value="1"/>
</dbReference>
<accession>A0A1V3BY07</accession>
<protein>
    <recommendedName>
        <fullName evidence="5">HTH araC/xylS-type domain-containing protein</fullName>
    </recommendedName>
</protein>
<evidence type="ECO:0000313" key="7">
    <source>
        <dbReference type="Proteomes" id="UP000189004"/>
    </source>
</evidence>
<dbReference type="InterPro" id="IPR009057">
    <property type="entry name" value="Homeodomain-like_sf"/>
</dbReference>
<evidence type="ECO:0000256" key="4">
    <source>
        <dbReference type="SAM" id="MobiDB-lite"/>
    </source>
</evidence>
<dbReference type="STRING" id="501010.NOSIN_05480"/>
<name>A0A1V3BY07_9ACTN</name>
<dbReference type="SUPFAM" id="SSF46689">
    <property type="entry name" value="Homeodomain-like"/>
    <property type="match status" value="2"/>
</dbReference>
<sequence length="271" mass="29645">MMHRRFPEQIVLEDIASEVFISPFHFSRVFSQDTGVSPGKFLTAIRMFEAKKRLIASTMNICDIVHSVGYNSVGTFTSRFTRSVGMQPRQYRDPEVRRLLVAVSERLCCMPSLCDLNQAESQQNNRAHHTGTLSGIVDFPPRTPRMNVLVGAYQGFLPQMAPTVHRAFSTDASTYFTLNGVPAGSWALIAIAMPTTGTFKGCENVFVGSSASPVSVHSGGASWTQLGMRRFAPTDPPLAVTLAGTEPANRSCPIPPPRNGHAHHATALRTR</sequence>
<keyword evidence="2" id="KW-0238">DNA-binding</keyword>
<feature type="region of interest" description="Disordered" evidence="4">
    <location>
        <begin position="250"/>
        <end position="271"/>
    </location>
</feature>
<comment type="caution">
    <text evidence="6">The sequence shown here is derived from an EMBL/GenBank/DDBJ whole genome shotgun (WGS) entry which is preliminary data.</text>
</comment>
<dbReference type="SMART" id="SM00342">
    <property type="entry name" value="HTH_ARAC"/>
    <property type="match status" value="1"/>
</dbReference>
<dbReference type="PANTHER" id="PTHR43280">
    <property type="entry name" value="ARAC-FAMILY TRANSCRIPTIONAL REGULATOR"/>
    <property type="match status" value="1"/>
</dbReference>
<feature type="domain" description="HTH araC/xylS-type" evidence="5">
    <location>
        <begin position="1"/>
        <end position="94"/>
    </location>
</feature>
<dbReference type="Proteomes" id="UP000189004">
    <property type="component" value="Unassembled WGS sequence"/>
</dbReference>
<dbReference type="AlphaFoldDB" id="A0A1V3BY07"/>
<proteinExistence type="predicted"/>
<evidence type="ECO:0000256" key="2">
    <source>
        <dbReference type="ARBA" id="ARBA00023125"/>
    </source>
</evidence>
<dbReference type="GO" id="GO:0003700">
    <property type="term" value="F:DNA-binding transcription factor activity"/>
    <property type="evidence" value="ECO:0007669"/>
    <property type="project" value="InterPro"/>
</dbReference>
<dbReference type="EMBL" id="MCOK01000001">
    <property type="protein sequence ID" value="OOC53328.1"/>
    <property type="molecule type" value="Genomic_DNA"/>
</dbReference>
<gene>
    <name evidence="6" type="ORF">NOSIN_05480</name>
</gene>
<dbReference type="PANTHER" id="PTHR43280:SF2">
    <property type="entry name" value="HTH-TYPE TRANSCRIPTIONAL REGULATOR EXSA"/>
    <property type="match status" value="1"/>
</dbReference>